<dbReference type="EMBL" id="CAJVQC010061559">
    <property type="protein sequence ID" value="CAG8801899.1"/>
    <property type="molecule type" value="Genomic_DNA"/>
</dbReference>
<evidence type="ECO:0000313" key="1">
    <source>
        <dbReference type="EMBL" id="CAG8801899.1"/>
    </source>
</evidence>
<evidence type="ECO:0000313" key="2">
    <source>
        <dbReference type="Proteomes" id="UP000789920"/>
    </source>
</evidence>
<name>A0ACA9RN62_9GLOM</name>
<dbReference type="Proteomes" id="UP000789920">
    <property type="component" value="Unassembled WGS sequence"/>
</dbReference>
<protein>
    <submittedName>
        <fullName evidence="1">34540_t:CDS:1</fullName>
    </submittedName>
</protein>
<gene>
    <name evidence="1" type="ORF">RPERSI_LOCUS21207</name>
</gene>
<reference evidence="1" key="1">
    <citation type="submission" date="2021-06" db="EMBL/GenBank/DDBJ databases">
        <authorList>
            <person name="Kallberg Y."/>
            <person name="Tangrot J."/>
            <person name="Rosling A."/>
        </authorList>
    </citation>
    <scope>NUCLEOTIDE SEQUENCE</scope>
    <source>
        <strain evidence="1">MA461A</strain>
    </source>
</reference>
<feature type="non-terminal residue" evidence="1">
    <location>
        <position position="1"/>
    </location>
</feature>
<sequence length="149" mass="16845">DVSNMASEMFYGVKKMIPGGKDGRKVCEVIGKFLGFVALCHPFDPKQNDSEFDKMSISDDPLIQFKTSEVRDDKIGKKTYNIELNLMTKMGMCTGQSLSQKTFLINNPIVIKACKKLEKSFSLGHKKKDAKKDKKNGYHRSDININVLF</sequence>
<organism evidence="1 2">
    <name type="scientific">Racocetra persica</name>
    <dbReference type="NCBI Taxonomy" id="160502"/>
    <lineage>
        <taxon>Eukaryota</taxon>
        <taxon>Fungi</taxon>
        <taxon>Fungi incertae sedis</taxon>
        <taxon>Mucoromycota</taxon>
        <taxon>Glomeromycotina</taxon>
        <taxon>Glomeromycetes</taxon>
        <taxon>Diversisporales</taxon>
        <taxon>Gigasporaceae</taxon>
        <taxon>Racocetra</taxon>
    </lineage>
</organism>
<comment type="caution">
    <text evidence="1">The sequence shown here is derived from an EMBL/GenBank/DDBJ whole genome shotgun (WGS) entry which is preliminary data.</text>
</comment>
<proteinExistence type="predicted"/>
<accession>A0ACA9RN62</accession>
<keyword evidence="2" id="KW-1185">Reference proteome</keyword>